<dbReference type="EMBL" id="BAAANL010000008">
    <property type="protein sequence ID" value="GAA1872100.1"/>
    <property type="molecule type" value="Genomic_DNA"/>
</dbReference>
<dbReference type="InterPro" id="IPR003615">
    <property type="entry name" value="HNH_nuc"/>
</dbReference>
<evidence type="ECO:0000313" key="2">
    <source>
        <dbReference type="EMBL" id="GAA1872100.1"/>
    </source>
</evidence>
<comment type="caution">
    <text evidence="2">The sequence shown here is derived from an EMBL/GenBank/DDBJ whole genome shotgun (WGS) entry which is preliminary data.</text>
</comment>
<gene>
    <name evidence="2" type="ORF">GCM10009751_34310</name>
</gene>
<dbReference type="Proteomes" id="UP001501094">
    <property type="component" value="Unassembled WGS sequence"/>
</dbReference>
<evidence type="ECO:0000313" key="3">
    <source>
        <dbReference type="Proteomes" id="UP001501094"/>
    </source>
</evidence>
<evidence type="ECO:0000259" key="1">
    <source>
        <dbReference type="Pfam" id="PF13391"/>
    </source>
</evidence>
<dbReference type="Pfam" id="PF13391">
    <property type="entry name" value="HNH_2"/>
    <property type="match status" value="1"/>
</dbReference>
<proteinExistence type="predicted"/>
<protein>
    <recommendedName>
        <fullName evidence="1">HNH nuclease domain-containing protein</fullName>
    </recommendedName>
</protein>
<feature type="domain" description="HNH nuclease" evidence="1">
    <location>
        <begin position="214"/>
        <end position="263"/>
    </location>
</feature>
<keyword evidence="3" id="KW-1185">Reference proteome</keyword>
<reference evidence="2 3" key="1">
    <citation type="journal article" date="2019" name="Int. J. Syst. Evol. Microbiol.">
        <title>The Global Catalogue of Microorganisms (GCM) 10K type strain sequencing project: providing services to taxonomists for standard genome sequencing and annotation.</title>
        <authorList>
            <consortium name="The Broad Institute Genomics Platform"/>
            <consortium name="The Broad Institute Genome Sequencing Center for Infectious Disease"/>
            <person name="Wu L."/>
            <person name="Ma J."/>
        </authorList>
    </citation>
    <scope>NUCLEOTIDE SEQUENCE [LARGE SCALE GENOMIC DNA]</scope>
    <source>
        <strain evidence="2 3">JCM 14326</strain>
    </source>
</reference>
<name>A0ABN2NL46_9MICO</name>
<accession>A0ABN2NL46</accession>
<sequence length="321" mass="35243">MLQRAYVGVTDNAWAAFLRARTDLDVVNFWKPTPAASFNAIQPGEPFLFKTHAPDNRLVGGGFLLSYRVLTVSEAWEFFGEGNGVASEAALRDAIVRHRRDKAEPVRTGEDPLIGCRILGGVFFAPDGRTLPAPSDFAMNIVSGKSYALTQGAEITRAFEMLLGTSTGVRLRDDDGAPTVVPGPVFRSTPDLVWSRAGQGAFRAAVTAAYRRTCALTGNRITPALEAAHIVPVSADGQNRVDNGLLMRSDVHRLFDLGYIGVDRAYRLHVSPTLREDTGNGEWFYARAGEQVLRLPERKADRPSGDALEWHMDTRFRRRAG</sequence>
<organism evidence="2 3">
    <name type="scientific">Myceligenerans crystallogenes</name>
    <dbReference type="NCBI Taxonomy" id="316335"/>
    <lineage>
        <taxon>Bacteria</taxon>
        <taxon>Bacillati</taxon>
        <taxon>Actinomycetota</taxon>
        <taxon>Actinomycetes</taxon>
        <taxon>Micrococcales</taxon>
        <taxon>Promicromonosporaceae</taxon>
        <taxon>Myceligenerans</taxon>
    </lineage>
</organism>